<dbReference type="PATRIC" id="fig|2746.7.peg.3942"/>
<dbReference type="EC" id="3.1.2.23" evidence="2"/>
<dbReference type="Proteomes" id="UP000092504">
    <property type="component" value="Unassembled WGS sequence"/>
</dbReference>
<accession>A0A1B8NXR9</accession>
<evidence type="ECO:0000313" key="2">
    <source>
        <dbReference type="EMBL" id="OBX34768.1"/>
    </source>
</evidence>
<evidence type="ECO:0000256" key="1">
    <source>
        <dbReference type="ARBA" id="ARBA00022801"/>
    </source>
</evidence>
<dbReference type="SUPFAM" id="SSF54637">
    <property type="entry name" value="Thioesterase/thiol ester dehydrase-isomerase"/>
    <property type="match status" value="1"/>
</dbReference>
<sequence length="153" mass="17481">MCFDSMETRRDEDKMLTDTHVRSIEWGDCDPAGIVFHPRYLAYFDHATCLLFARAGFDLATLQARFDVLGYPVVDLHSRFTTPCRFGDEVRIETRVAEFRNSSFDVHHRLYRGADLAVEATVTRVWAGPHPDDPQRLQARPVPEAVRVALGTE</sequence>
<protein>
    <submittedName>
        <fullName evidence="2">4-hydroxybenzoyl-CoA thioesterase</fullName>
        <ecNumber evidence="2">3.1.2.23</ecNumber>
    </submittedName>
</protein>
<name>A0A1B8NXR9_HALEL</name>
<dbReference type="AlphaFoldDB" id="A0A1B8NXR9"/>
<dbReference type="GO" id="GO:0018739">
    <property type="term" value="F:4-hydroxybenzoyl-CoA thioesterase activity"/>
    <property type="evidence" value="ECO:0007669"/>
    <property type="project" value="UniProtKB-EC"/>
</dbReference>
<evidence type="ECO:0000313" key="3">
    <source>
        <dbReference type="Proteomes" id="UP000092504"/>
    </source>
</evidence>
<dbReference type="PANTHER" id="PTHR31793">
    <property type="entry name" value="4-HYDROXYBENZOYL-COA THIOESTERASE FAMILY MEMBER"/>
    <property type="match status" value="1"/>
</dbReference>
<dbReference type="InterPro" id="IPR029069">
    <property type="entry name" value="HotDog_dom_sf"/>
</dbReference>
<dbReference type="Pfam" id="PF13279">
    <property type="entry name" value="4HBT_2"/>
    <property type="match status" value="1"/>
</dbReference>
<dbReference type="Gene3D" id="3.10.129.10">
    <property type="entry name" value="Hotdog Thioesterase"/>
    <property type="match status" value="1"/>
</dbReference>
<gene>
    <name evidence="2" type="ORF">A8U91_03828</name>
</gene>
<proteinExistence type="predicted"/>
<dbReference type="InterPro" id="IPR050563">
    <property type="entry name" value="4-hydroxybenzoyl-CoA_TE"/>
</dbReference>
<dbReference type="CDD" id="cd00586">
    <property type="entry name" value="4HBT"/>
    <property type="match status" value="1"/>
</dbReference>
<dbReference type="EMBL" id="MAJD01000002">
    <property type="protein sequence ID" value="OBX34768.1"/>
    <property type="molecule type" value="Genomic_DNA"/>
</dbReference>
<keyword evidence="1 2" id="KW-0378">Hydrolase</keyword>
<dbReference type="GO" id="GO:0047617">
    <property type="term" value="F:fatty acyl-CoA hydrolase activity"/>
    <property type="evidence" value="ECO:0007669"/>
    <property type="project" value="TreeGrafter"/>
</dbReference>
<comment type="caution">
    <text evidence="2">The sequence shown here is derived from an EMBL/GenBank/DDBJ whole genome shotgun (WGS) entry which is preliminary data.</text>
</comment>
<dbReference type="PANTHER" id="PTHR31793:SF37">
    <property type="entry name" value="ACYL-COA THIOESTER HYDROLASE YBGC"/>
    <property type="match status" value="1"/>
</dbReference>
<reference evidence="2 3" key="1">
    <citation type="submission" date="2016-06" db="EMBL/GenBank/DDBJ databases">
        <title>Genome sequence of halotolerant plant growth promoting strain of Halomonas elongata HEK1 isolated from salterns of Rann of Kutch, Gujarat, India.</title>
        <authorList>
            <person name="Gaba S."/>
            <person name="Singh R.N."/>
            <person name="Abrol S."/>
            <person name="Kaushik R."/>
            <person name="Saxena A.K."/>
        </authorList>
    </citation>
    <scope>NUCLEOTIDE SEQUENCE [LARGE SCALE GENOMIC DNA]</scope>
    <source>
        <strain evidence="2 3">HEK1</strain>
    </source>
</reference>
<organism evidence="2 3">
    <name type="scientific">Halomonas elongata</name>
    <dbReference type="NCBI Taxonomy" id="2746"/>
    <lineage>
        <taxon>Bacteria</taxon>
        <taxon>Pseudomonadati</taxon>
        <taxon>Pseudomonadota</taxon>
        <taxon>Gammaproteobacteria</taxon>
        <taxon>Oceanospirillales</taxon>
        <taxon>Halomonadaceae</taxon>
        <taxon>Halomonas</taxon>
    </lineage>
</organism>